<dbReference type="EMBL" id="CP059343">
    <property type="protein sequence ID" value="QMS56287.1"/>
    <property type="molecule type" value="Genomic_DNA"/>
</dbReference>
<proteinExistence type="predicted"/>
<feature type="transmembrane region" description="Helical" evidence="1">
    <location>
        <begin position="189"/>
        <end position="208"/>
    </location>
</feature>
<dbReference type="InterPro" id="IPR050445">
    <property type="entry name" value="Bact_polysacc_biosynth/exp"/>
</dbReference>
<dbReference type="PANTHER" id="PTHR32309">
    <property type="entry name" value="TYROSINE-PROTEIN KINASE"/>
    <property type="match status" value="1"/>
</dbReference>
<evidence type="ECO:0008006" key="4">
    <source>
        <dbReference type="Google" id="ProtNLM"/>
    </source>
</evidence>
<evidence type="ECO:0000256" key="1">
    <source>
        <dbReference type="SAM" id="Phobius"/>
    </source>
</evidence>
<reference evidence="2" key="1">
    <citation type="submission" date="2017-08" db="EMBL/GenBank/DDBJ databases">
        <authorList>
            <person name="Minaev M."/>
            <person name="Kurbakov K.A."/>
            <person name="Solodovnikova G.I."/>
            <person name="Kuznetsova O.A."/>
            <person name="Lisitsyn A.B."/>
        </authorList>
    </citation>
    <scope>NUCLEOTIDE SEQUENCE</scope>
    <source>
        <strain evidence="2">80</strain>
    </source>
</reference>
<evidence type="ECO:0000313" key="3">
    <source>
        <dbReference type="Proteomes" id="UP000216825"/>
    </source>
</evidence>
<evidence type="ECO:0000313" key="2">
    <source>
        <dbReference type="EMBL" id="QMS56287.1"/>
    </source>
</evidence>
<organism evidence="2 3">
    <name type="scientific">Kocuria varians</name>
    <name type="common">Micrococcus varians</name>
    <dbReference type="NCBI Taxonomy" id="1272"/>
    <lineage>
        <taxon>Bacteria</taxon>
        <taxon>Bacillati</taxon>
        <taxon>Actinomycetota</taxon>
        <taxon>Actinomycetes</taxon>
        <taxon>Micrococcales</taxon>
        <taxon>Micrococcaceae</taxon>
        <taxon>Kocuria</taxon>
    </lineage>
</organism>
<keyword evidence="3" id="KW-1185">Reference proteome</keyword>
<gene>
    <name evidence="2" type="ORF">CIB50_0000990</name>
</gene>
<keyword evidence="1" id="KW-0472">Membrane</keyword>
<dbReference type="PANTHER" id="PTHR32309:SF31">
    <property type="entry name" value="CAPSULAR EXOPOLYSACCHARIDE FAMILY"/>
    <property type="match status" value="1"/>
</dbReference>
<keyword evidence="1" id="KW-0812">Transmembrane</keyword>
<protein>
    <recommendedName>
        <fullName evidence="4">Polysaccharide chain length determinant N-terminal domain-containing protein</fullName>
    </recommendedName>
</protein>
<dbReference type="Proteomes" id="UP000216825">
    <property type="component" value="Chromosome"/>
</dbReference>
<dbReference type="KEGG" id="kvr:CIB50_0000990"/>
<dbReference type="AlphaFoldDB" id="A0A7D7KZH8"/>
<keyword evidence="1" id="KW-1133">Transmembrane helix</keyword>
<reference evidence="2" key="2">
    <citation type="submission" date="2020-07" db="EMBL/GenBank/DDBJ databases">
        <title>Genome of starter culture bacteria Kocuria salsicia reveals its technological properties and safety for usage in meat industry.</title>
        <authorList>
            <person name="Michael M."/>
            <person name="Konstantin K."/>
            <person name="Evgenii K."/>
            <person name="Galina S."/>
            <person name="Oksana K."/>
            <person name="Andrei L."/>
        </authorList>
    </citation>
    <scope>NUCLEOTIDE SEQUENCE [LARGE SCALE GENOMIC DNA]</scope>
    <source>
        <strain evidence="2">80</strain>
    </source>
</reference>
<name>A0A7D7KZH8_KOCVA</name>
<sequence>MGISVGLTGTRKNYRGNHMSARTKNAVVAFLAVVLGTAVLGAVVAGAAAALRPETYTSTATVMVAPDKDLPNAQTDSVSQYVLSNMPTYNNLATTTTVLQEAADHGRSTFEISQHLAVEVPTGSTLIKLAYTDTDRERSAAVADDLAAGLQKAIREYSPRADGTSQVDVTIVQDGASATSSSTPQVSRWATVGGVVGAIVGLAAAQALSTRRAKRARAAGSSAAARTEPASS</sequence>
<accession>A0A7D7KZH8</accession>